<dbReference type="Proteomes" id="UP000002051">
    <property type="component" value="Unassembled WGS sequence"/>
</dbReference>
<dbReference type="EMBL" id="PSQE01000007">
    <property type="protein sequence ID" value="RHN48224.1"/>
    <property type="molecule type" value="Genomic_DNA"/>
</dbReference>
<reference evidence="3" key="3">
    <citation type="submission" date="2015-04" db="UniProtKB">
        <authorList>
            <consortium name="EnsemblPlants"/>
        </authorList>
    </citation>
    <scope>IDENTIFICATION</scope>
    <source>
        <strain evidence="3">cv. Jemalong A17</strain>
    </source>
</reference>
<dbReference type="AlphaFoldDB" id="A0A072UDQ0"/>
<evidence type="ECO:0000313" key="3">
    <source>
        <dbReference type="EnsemblPlants" id="KEH23940"/>
    </source>
</evidence>
<dbReference type="HOGENOM" id="CLU_2674884_0_0_1"/>
<organism evidence="1 4">
    <name type="scientific">Medicago truncatula</name>
    <name type="common">Barrel medic</name>
    <name type="synonym">Medicago tribuloides</name>
    <dbReference type="NCBI Taxonomy" id="3880"/>
    <lineage>
        <taxon>Eukaryota</taxon>
        <taxon>Viridiplantae</taxon>
        <taxon>Streptophyta</taxon>
        <taxon>Embryophyta</taxon>
        <taxon>Tracheophyta</taxon>
        <taxon>Spermatophyta</taxon>
        <taxon>Magnoliopsida</taxon>
        <taxon>eudicotyledons</taxon>
        <taxon>Gunneridae</taxon>
        <taxon>Pentapetalae</taxon>
        <taxon>rosids</taxon>
        <taxon>fabids</taxon>
        <taxon>Fabales</taxon>
        <taxon>Fabaceae</taxon>
        <taxon>Papilionoideae</taxon>
        <taxon>50 kb inversion clade</taxon>
        <taxon>NPAAA clade</taxon>
        <taxon>Hologalegina</taxon>
        <taxon>IRL clade</taxon>
        <taxon>Trifolieae</taxon>
        <taxon>Medicago</taxon>
    </lineage>
</organism>
<keyword evidence="4" id="KW-1185">Reference proteome</keyword>
<dbReference type="Gramene" id="rna42916">
    <property type="protein sequence ID" value="RHN48224.1"/>
    <property type="gene ID" value="gene42916"/>
</dbReference>
<sequence>MFQFCTPCFPFKIYLEPVQDKQALLAFISQTPHSNRVHWNTSDSVFSLRSNGLTCEIPADFSNLTFLRNIYLQEE</sequence>
<evidence type="ECO:0000313" key="4">
    <source>
        <dbReference type="Proteomes" id="UP000002051"/>
    </source>
</evidence>
<evidence type="ECO:0000313" key="2">
    <source>
        <dbReference type="EMBL" id="RHN48224.1"/>
    </source>
</evidence>
<proteinExistence type="predicted"/>
<reference evidence="2" key="4">
    <citation type="journal article" date="2018" name="Nat. Plants">
        <title>Whole-genome landscape of Medicago truncatula symbiotic genes.</title>
        <authorList>
            <person name="Pecrix Y."/>
            <person name="Gamas P."/>
            <person name="Carrere S."/>
        </authorList>
    </citation>
    <scope>NUCLEOTIDE SEQUENCE</scope>
    <source>
        <tissue evidence="2">Leaves</tissue>
    </source>
</reference>
<reference evidence="1 4" key="1">
    <citation type="journal article" date="2011" name="Nature">
        <title>The Medicago genome provides insight into the evolution of rhizobial symbioses.</title>
        <authorList>
            <person name="Young N.D."/>
            <person name="Debelle F."/>
            <person name="Oldroyd G.E."/>
            <person name="Geurts R."/>
            <person name="Cannon S.B."/>
            <person name="Udvardi M.K."/>
            <person name="Benedito V.A."/>
            <person name="Mayer K.F."/>
            <person name="Gouzy J."/>
            <person name="Schoof H."/>
            <person name="Van de Peer Y."/>
            <person name="Proost S."/>
            <person name="Cook D.R."/>
            <person name="Meyers B.C."/>
            <person name="Spannagl M."/>
            <person name="Cheung F."/>
            <person name="De Mita S."/>
            <person name="Krishnakumar V."/>
            <person name="Gundlach H."/>
            <person name="Zhou S."/>
            <person name="Mudge J."/>
            <person name="Bharti A.K."/>
            <person name="Murray J.D."/>
            <person name="Naoumkina M.A."/>
            <person name="Rosen B."/>
            <person name="Silverstein K.A."/>
            <person name="Tang H."/>
            <person name="Rombauts S."/>
            <person name="Zhao P.X."/>
            <person name="Zhou P."/>
            <person name="Barbe V."/>
            <person name="Bardou P."/>
            <person name="Bechner M."/>
            <person name="Bellec A."/>
            <person name="Berger A."/>
            <person name="Berges H."/>
            <person name="Bidwell S."/>
            <person name="Bisseling T."/>
            <person name="Choisne N."/>
            <person name="Couloux A."/>
            <person name="Denny R."/>
            <person name="Deshpande S."/>
            <person name="Dai X."/>
            <person name="Doyle J.J."/>
            <person name="Dudez A.M."/>
            <person name="Farmer A.D."/>
            <person name="Fouteau S."/>
            <person name="Franken C."/>
            <person name="Gibelin C."/>
            <person name="Gish J."/>
            <person name="Goldstein S."/>
            <person name="Gonzalez A.J."/>
            <person name="Green P.J."/>
            <person name="Hallab A."/>
            <person name="Hartog M."/>
            <person name="Hua A."/>
            <person name="Humphray S.J."/>
            <person name="Jeong D.H."/>
            <person name="Jing Y."/>
            <person name="Jocker A."/>
            <person name="Kenton S.M."/>
            <person name="Kim D.J."/>
            <person name="Klee K."/>
            <person name="Lai H."/>
            <person name="Lang C."/>
            <person name="Lin S."/>
            <person name="Macmil S.L."/>
            <person name="Magdelenat G."/>
            <person name="Matthews L."/>
            <person name="McCorrison J."/>
            <person name="Monaghan E.L."/>
            <person name="Mun J.H."/>
            <person name="Najar F.Z."/>
            <person name="Nicholson C."/>
            <person name="Noirot C."/>
            <person name="O'Bleness M."/>
            <person name="Paule C.R."/>
            <person name="Poulain J."/>
            <person name="Prion F."/>
            <person name="Qin B."/>
            <person name="Qu C."/>
            <person name="Retzel E.F."/>
            <person name="Riddle C."/>
            <person name="Sallet E."/>
            <person name="Samain S."/>
            <person name="Samson N."/>
            <person name="Sanders I."/>
            <person name="Saurat O."/>
            <person name="Scarpelli C."/>
            <person name="Schiex T."/>
            <person name="Segurens B."/>
            <person name="Severin A.J."/>
            <person name="Sherrier D.J."/>
            <person name="Shi R."/>
            <person name="Sims S."/>
            <person name="Singer S.R."/>
            <person name="Sinharoy S."/>
            <person name="Sterck L."/>
            <person name="Viollet A."/>
            <person name="Wang B.B."/>
            <person name="Wang K."/>
            <person name="Wang M."/>
            <person name="Wang X."/>
            <person name="Warfsmann J."/>
            <person name="Weissenbach J."/>
            <person name="White D.D."/>
            <person name="White J.D."/>
            <person name="Wiley G.B."/>
            <person name="Wincker P."/>
            <person name="Xing Y."/>
            <person name="Yang L."/>
            <person name="Yao Z."/>
            <person name="Ying F."/>
            <person name="Zhai J."/>
            <person name="Zhou L."/>
            <person name="Zuber A."/>
            <person name="Denarie J."/>
            <person name="Dixon R.A."/>
            <person name="May G.D."/>
            <person name="Schwartz D.C."/>
            <person name="Rogers J."/>
            <person name="Quetier F."/>
            <person name="Town C.D."/>
            <person name="Roe B.A."/>
        </authorList>
    </citation>
    <scope>NUCLEOTIDE SEQUENCE [LARGE SCALE GENOMIC DNA]</scope>
    <source>
        <strain evidence="1">A17</strain>
        <strain evidence="3 4">cv. Jemalong A17</strain>
    </source>
</reference>
<dbReference type="Gene3D" id="3.80.10.10">
    <property type="entry name" value="Ribonuclease Inhibitor"/>
    <property type="match status" value="1"/>
</dbReference>
<gene>
    <name evidence="1" type="ordered locus">MTR_7g097120</name>
    <name evidence="2" type="ORF">MtrunA17_Chr7g0261471</name>
</gene>
<accession>A0A072UDQ0</accession>
<evidence type="ECO:0000313" key="1">
    <source>
        <dbReference type="EMBL" id="KEH23940.1"/>
    </source>
</evidence>
<reference evidence="1 4" key="2">
    <citation type="journal article" date="2014" name="BMC Genomics">
        <title>An improved genome release (version Mt4.0) for the model legume Medicago truncatula.</title>
        <authorList>
            <person name="Tang H."/>
            <person name="Krishnakumar V."/>
            <person name="Bidwell S."/>
            <person name="Rosen B."/>
            <person name="Chan A."/>
            <person name="Zhou S."/>
            <person name="Gentzbittel L."/>
            <person name="Childs K.L."/>
            <person name="Yandell M."/>
            <person name="Gundlach H."/>
            <person name="Mayer K.F."/>
            <person name="Schwartz D.C."/>
            <person name="Town C.D."/>
        </authorList>
    </citation>
    <scope>GENOME REANNOTATION</scope>
    <source>
        <strain evidence="1">A17</strain>
        <strain evidence="3 4">cv. Jemalong A17</strain>
    </source>
</reference>
<dbReference type="EMBL" id="CM001223">
    <property type="protein sequence ID" value="KEH23940.1"/>
    <property type="molecule type" value="Genomic_DNA"/>
</dbReference>
<dbReference type="EnsemblPlants" id="KEH23940">
    <property type="protein sequence ID" value="KEH23940"/>
    <property type="gene ID" value="MTR_7g097120"/>
</dbReference>
<protein>
    <submittedName>
        <fullName evidence="2">Putative leucine-rich repeat domain, L domain-containing protein</fullName>
    </submittedName>
</protein>
<name>A0A072UDQ0_MEDTR</name>
<dbReference type="Proteomes" id="UP000265566">
    <property type="component" value="Chromosome 7"/>
</dbReference>
<dbReference type="InterPro" id="IPR032675">
    <property type="entry name" value="LRR_dom_sf"/>
</dbReference>